<dbReference type="PANTHER" id="PTHR46957">
    <property type="entry name" value="CYTOKINE RECEPTOR"/>
    <property type="match status" value="1"/>
</dbReference>
<evidence type="ECO:0000256" key="1">
    <source>
        <dbReference type="SAM" id="MobiDB-lite"/>
    </source>
</evidence>
<evidence type="ECO:0000256" key="2">
    <source>
        <dbReference type="SAM" id="Phobius"/>
    </source>
</evidence>
<keyword evidence="5" id="KW-1185">Reference proteome</keyword>
<proteinExistence type="predicted"/>
<keyword evidence="6" id="KW-0675">Receptor</keyword>
<dbReference type="Pfam" id="PF00041">
    <property type="entry name" value="fn3"/>
    <property type="match status" value="1"/>
</dbReference>
<dbReference type="GO" id="GO:0016020">
    <property type="term" value="C:membrane"/>
    <property type="evidence" value="ECO:0007669"/>
    <property type="project" value="UniProtKB-SubCell"/>
</dbReference>
<dbReference type="OrthoDB" id="6381660at2759"/>
<dbReference type="InterPro" id="IPR036116">
    <property type="entry name" value="FN3_sf"/>
</dbReference>
<dbReference type="InterPro" id="IPR013783">
    <property type="entry name" value="Ig-like_fold"/>
</dbReference>
<evidence type="ECO:0000259" key="4">
    <source>
        <dbReference type="PROSITE" id="PS50853"/>
    </source>
</evidence>
<feature type="signal peptide" evidence="3">
    <location>
        <begin position="1"/>
        <end position="23"/>
    </location>
</feature>
<feature type="domain" description="Fibronectin type-III" evidence="4">
    <location>
        <begin position="767"/>
        <end position="866"/>
    </location>
</feature>
<dbReference type="RefSeq" id="XP_011211836.2">
    <property type="nucleotide sequence ID" value="XM_011213534.4"/>
</dbReference>
<dbReference type="CDD" id="cd00063">
    <property type="entry name" value="FN3"/>
    <property type="match status" value="1"/>
</dbReference>
<dbReference type="PANTHER" id="PTHR46957:SF3">
    <property type="entry name" value="CYTOKINE RECEPTOR"/>
    <property type="match status" value="1"/>
</dbReference>
<keyword evidence="2" id="KW-0472">Membrane</keyword>
<protein>
    <submittedName>
        <fullName evidence="6">Cytokine receptor</fullName>
    </submittedName>
</protein>
<keyword evidence="3" id="KW-0732">Signal</keyword>
<organism evidence="5 6">
    <name type="scientific">Bactrocera dorsalis</name>
    <name type="common">Oriental fruit fly</name>
    <name type="synonym">Dacus dorsalis</name>
    <dbReference type="NCBI Taxonomy" id="27457"/>
    <lineage>
        <taxon>Eukaryota</taxon>
        <taxon>Metazoa</taxon>
        <taxon>Ecdysozoa</taxon>
        <taxon>Arthropoda</taxon>
        <taxon>Hexapoda</taxon>
        <taxon>Insecta</taxon>
        <taxon>Pterygota</taxon>
        <taxon>Neoptera</taxon>
        <taxon>Endopterygota</taxon>
        <taxon>Diptera</taxon>
        <taxon>Brachycera</taxon>
        <taxon>Muscomorpha</taxon>
        <taxon>Tephritoidea</taxon>
        <taxon>Tephritidae</taxon>
        <taxon>Bactrocera</taxon>
        <taxon>Bactrocera</taxon>
    </lineage>
</organism>
<feature type="compositionally biased region" description="Basic and acidic residues" evidence="1">
    <location>
        <begin position="1385"/>
        <end position="1394"/>
    </location>
</feature>
<feature type="chain" id="PRO_5046135866" evidence="3">
    <location>
        <begin position="24"/>
        <end position="1414"/>
    </location>
</feature>
<sequence>MKELLRYVSIATIVLCLANLANAFHEDDVGETRPPHVDVNVGGSANISCLINPNRFDDPCKLTFINQLTGQHVPDKDILVVNSSYIVYMFHSEREQSLRLLCKCDGDAIAESTIYVGTPPRDVNQFNCRSFDFEYMVCNFTQPENAVLTQYNLTYYINSPDYETPAYCNFDMKPLVVCNITAEHSYRPQVEEYHFKVHSINALGSYKQEFTINNLNVMVPARPGQDFHIIKLTTDSMDAIWSMPKYDSYTPNKHRGLQWEVLLQPDGFAVENISSQVRVMRVDGGCKLSLTELPYAHYSYELRLRVKVRTAVAGEDMWSQTFKYRFRTKPRVPDRPPRTDNGGFYINPLETEVRLYWEQLEKWEENGDNFTYIIRALEKAVNGQTRAPRRRQLEANFAIFEWHNNLHYTFEISSSNHMGESSTANVITIYPQTSRLAKHHTPHSIHNVYHETNRSYTLTWLPPQAQEGLQNYTVYWCYSKLAMPTDCRGSIHFRQVSSKTQRFATEPQSAEHDHSLTLAVSANYIDYNTGMHWTSCSVDVNADFEPMEPEILSISATELRVQWSSKTVCPSILSGYNLTYCEVANTPDTDSITPPSVESGLFEPFSSVKTVPAERAACVSDPTIITIDKNWNKYNITGLKPFTLYRLEMFMFSNVKAGKPNDQLLVRTLEAAPSPPRQLQVTELTNTSAKITWLAPSEANGYIRQYIVKLNNNEFVVNASRLDYADEISFVLENLTSFTSYKVFVIAVTRYKSNHSNDIHFTTYMSAPSKMAHSETITSNNKVQLKWFRPSQPGGRVDYYEVAVTVMRGDYVERRRIAVVFGTSCVLRVPACPDPDYQTNVEVRAINAGLIKNNEVNPKDVIAYQTEFDPDANNYEYNDEYACVGTDNPADVEREKAALMQYHKKDNYLLYKSDWYPLTSFGCSQRQLGKITVITLMIVCTSLMLMALMFFATKKWKMMSDIQCTLPAALVDAYLTKERNGGGGGGGGYNSNIVNCSSVGVVDFIATPTSRNINAQPLSDSNERLHIEEHHLLSRQQNDLGYMSGGLRFGRSISGLAETQNSENESGEEDLAYHKRDYLNSESSADSLIDSTSSSGGANSELGAQDAVPLQCIAEEPTGYVQAAQVQTGGVLGGYVMADNVQAWMQPKAPVQANATVTAPPSAHGYVQANTLIAAATEKNTAPPNNAFSGYISPTTLPQWPTQNTPGTTAAQSANESVGHNGYIKPTALSTPSAWAEPPQIGASGIEAGTNSDYINASDLRAAPAIWTEQKQQPKAAAGNNNGYITVDSLEAHKPKVTGAAISVNTNTSADDKAPTPGAAAGSQSNSAYVQPSTLQALLFNTPITASASDSHSPLNNANITNFSGYTTLDALGKLTPTQGAPTAHRPEQADTKPRLMGYVTQREMNEFGQQHRH</sequence>
<reference evidence="6" key="1">
    <citation type="submission" date="2025-08" db="UniProtKB">
        <authorList>
            <consortium name="RefSeq"/>
        </authorList>
    </citation>
    <scope>IDENTIFICATION</scope>
    <source>
        <tissue evidence="6">Adult</tissue>
    </source>
</reference>
<dbReference type="InterPro" id="IPR050713">
    <property type="entry name" value="RTP_Phos/Ushers"/>
</dbReference>
<evidence type="ECO:0000313" key="6">
    <source>
        <dbReference type="RefSeq" id="XP_011211836.2"/>
    </source>
</evidence>
<feature type="region of interest" description="Disordered" evidence="1">
    <location>
        <begin position="1374"/>
        <end position="1394"/>
    </location>
</feature>
<dbReference type="InParanoid" id="A0A6I9VLB3"/>
<dbReference type="InterPro" id="IPR003961">
    <property type="entry name" value="FN3_dom"/>
</dbReference>
<evidence type="ECO:0000313" key="5">
    <source>
        <dbReference type="Proteomes" id="UP001652620"/>
    </source>
</evidence>
<feature type="domain" description="Fibronectin type-III" evidence="4">
    <location>
        <begin position="675"/>
        <end position="766"/>
    </location>
</feature>
<dbReference type="Proteomes" id="UP001652620">
    <property type="component" value="Chromosome 4"/>
</dbReference>
<dbReference type="FunCoup" id="A0A6I9VLB3">
    <property type="interactions" value="64"/>
</dbReference>
<dbReference type="SUPFAM" id="SSF49265">
    <property type="entry name" value="Fibronectin type III"/>
    <property type="match status" value="4"/>
</dbReference>
<dbReference type="SMART" id="SM00060">
    <property type="entry name" value="FN3"/>
    <property type="match status" value="4"/>
</dbReference>
<dbReference type="GeneID" id="105231993"/>
<accession>A0A6I9VLB3</accession>
<feature type="region of interest" description="Disordered" evidence="1">
    <location>
        <begin position="1307"/>
        <end position="1327"/>
    </location>
</feature>
<dbReference type="PROSITE" id="PS50853">
    <property type="entry name" value="FN3"/>
    <property type="match status" value="2"/>
</dbReference>
<keyword evidence="2" id="KW-1133">Transmembrane helix</keyword>
<dbReference type="Gene3D" id="2.60.40.10">
    <property type="entry name" value="Immunoglobulins"/>
    <property type="match status" value="4"/>
</dbReference>
<name>A0A6I9VLB3_BACDO</name>
<evidence type="ECO:0000256" key="3">
    <source>
        <dbReference type="SAM" id="SignalP"/>
    </source>
</evidence>
<feature type="transmembrane region" description="Helical" evidence="2">
    <location>
        <begin position="931"/>
        <end position="952"/>
    </location>
</feature>
<gene>
    <name evidence="6" type="primary">LOC105231993</name>
</gene>
<dbReference type="KEGG" id="bdr:105231993"/>
<keyword evidence="2" id="KW-0812">Transmembrane</keyword>